<evidence type="ECO:0000313" key="3">
    <source>
        <dbReference type="Proteomes" id="UP000567067"/>
    </source>
</evidence>
<proteinExistence type="predicted"/>
<dbReference type="InterPro" id="IPR012854">
    <property type="entry name" value="Cu_amine_oxidase-like_N"/>
</dbReference>
<keyword evidence="3" id="KW-1185">Reference proteome</keyword>
<organism evidence="2 3">
    <name type="scientific">Fontibacillus solani</name>
    <dbReference type="NCBI Taxonomy" id="1572857"/>
    <lineage>
        <taxon>Bacteria</taxon>
        <taxon>Bacillati</taxon>
        <taxon>Bacillota</taxon>
        <taxon>Bacilli</taxon>
        <taxon>Bacillales</taxon>
        <taxon>Paenibacillaceae</taxon>
        <taxon>Fontibacillus</taxon>
    </lineage>
</organism>
<dbReference type="SUPFAM" id="SSF55383">
    <property type="entry name" value="Copper amine oxidase, domain N"/>
    <property type="match status" value="1"/>
</dbReference>
<protein>
    <recommendedName>
        <fullName evidence="1">Copper amine oxidase-like N-terminal domain-containing protein</fullName>
    </recommendedName>
</protein>
<name>A0A7W3XPY6_9BACL</name>
<dbReference type="Gene3D" id="3.30.457.10">
    <property type="entry name" value="Copper amine oxidase-like, N-terminal domain"/>
    <property type="match status" value="1"/>
</dbReference>
<sequence>MPIQVNIEGKLLDLPVDPVVQSGTTLVPMRAIFEALGAEIKWDNKAQKVTGTKEGTKVELTIGSKTAKKNGVSSQLLVALKIINGSTKIPLRYVSESLDMHVAWINSERQVYIAKDREIEGTTMESVEALYNKYAPTLFKAVGYANHNPDKPSDMPDDIYQEALLGAKGNLAGVTEDDNTRVELVDAVRLLTMDMGIESLGHRQSFLSPFLYAAGFGYNSGSDVVANGSGSKQTSNPNYDYIAWPSKGYFPISWTDKGVNFSVTLNPDKYQEPVWSEVTGRLLT</sequence>
<gene>
    <name evidence="2" type="ORF">FHR92_000269</name>
</gene>
<dbReference type="InterPro" id="IPR036582">
    <property type="entry name" value="Mao_N_sf"/>
</dbReference>
<dbReference type="AlphaFoldDB" id="A0A7W3XPY6"/>
<reference evidence="2 3" key="1">
    <citation type="submission" date="2020-08" db="EMBL/GenBank/DDBJ databases">
        <title>Genomic Encyclopedia of Type Strains, Phase III (KMG-III): the genomes of soil and plant-associated and newly described type strains.</title>
        <authorList>
            <person name="Whitman W."/>
        </authorList>
    </citation>
    <scope>NUCLEOTIDE SEQUENCE [LARGE SCALE GENOMIC DNA]</scope>
    <source>
        <strain evidence="2 3">CECT 8693</strain>
    </source>
</reference>
<dbReference type="Pfam" id="PF07833">
    <property type="entry name" value="Cu_amine_oxidN1"/>
    <property type="match status" value="1"/>
</dbReference>
<evidence type="ECO:0000313" key="2">
    <source>
        <dbReference type="EMBL" id="MBA9083826.1"/>
    </source>
</evidence>
<dbReference type="Proteomes" id="UP000567067">
    <property type="component" value="Unassembled WGS sequence"/>
</dbReference>
<dbReference type="EMBL" id="JACJIP010000001">
    <property type="protein sequence ID" value="MBA9083826.1"/>
    <property type="molecule type" value="Genomic_DNA"/>
</dbReference>
<accession>A0A7W3XPY6</accession>
<dbReference type="RefSeq" id="WP_182533960.1">
    <property type="nucleotide sequence ID" value="NZ_JACJIP010000001.1"/>
</dbReference>
<comment type="caution">
    <text evidence="2">The sequence shown here is derived from an EMBL/GenBank/DDBJ whole genome shotgun (WGS) entry which is preliminary data.</text>
</comment>
<feature type="domain" description="Copper amine oxidase-like N-terminal" evidence="1">
    <location>
        <begin position="7"/>
        <end position="113"/>
    </location>
</feature>
<evidence type="ECO:0000259" key="1">
    <source>
        <dbReference type="Pfam" id="PF07833"/>
    </source>
</evidence>